<reference evidence="1" key="1">
    <citation type="submission" date="2020-10" db="EMBL/GenBank/DDBJ databases">
        <authorList>
            <person name="Gilroy R."/>
        </authorList>
    </citation>
    <scope>NUCLEOTIDE SEQUENCE</scope>
    <source>
        <strain evidence="1">F6-4510</strain>
    </source>
</reference>
<dbReference type="EMBL" id="JADIMX010000065">
    <property type="protein sequence ID" value="MBO8434335.1"/>
    <property type="molecule type" value="Genomic_DNA"/>
</dbReference>
<reference evidence="1" key="2">
    <citation type="journal article" date="2021" name="PeerJ">
        <title>Extensive microbial diversity within the chicken gut microbiome revealed by metagenomics and culture.</title>
        <authorList>
            <person name="Gilroy R."/>
            <person name="Ravi A."/>
            <person name="Getino M."/>
            <person name="Pursley I."/>
            <person name="Horton D.L."/>
            <person name="Alikhan N.F."/>
            <person name="Baker D."/>
            <person name="Gharbi K."/>
            <person name="Hall N."/>
            <person name="Watson M."/>
            <person name="Adriaenssens E.M."/>
            <person name="Foster-Nyarko E."/>
            <person name="Jarju S."/>
            <person name="Secka A."/>
            <person name="Antonio M."/>
            <person name="Oren A."/>
            <person name="Chaudhuri R.R."/>
            <person name="La Ragione R."/>
            <person name="Hildebrand F."/>
            <person name="Pallen M.J."/>
        </authorList>
    </citation>
    <scope>NUCLEOTIDE SEQUENCE</scope>
    <source>
        <strain evidence="1">F6-4510</strain>
    </source>
</reference>
<sequence>VLQQAETEDANFISDLKALSEHPLVNDVKVEDEYVYVYTNYIDISDHKGNMFRGNKYRLMFNYDKMSCKIFGLDDDYSRVSYWAHDARSEGNDENALDPHPHVNGRDGSACWGEAGSMLSMAMNEYEIYASFIIVLNFLQQVNVDDPAGAYIRNWDCIDEDDEIIDNPYYIEMVNCIVCGHEMEEEDAYRCDCCDEHMCGDHYRYIERTDEYICDNCFENEYGYCEETEEIYRNDVLYTCDDCGKTYHKEYVTIIDDSVYCKYCIEDNANICNDCGEYKLIDDTFTCEECGETYCTDCRSKDEYNERTVCEICYQDLVEQEEEEENEC</sequence>
<gene>
    <name evidence="1" type="ORF">IAC55_03315</name>
</gene>
<feature type="non-terminal residue" evidence="1">
    <location>
        <position position="1"/>
    </location>
</feature>
<evidence type="ECO:0000313" key="1">
    <source>
        <dbReference type="EMBL" id="MBO8434335.1"/>
    </source>
</evidence>
<dbReference type="Proteomes" id="UP000823611">
    <property type="component" value="Unassembled WGS sequence"/>
</dbReference>
<comment type="caution">
    <text evidence="1">The sequence shown here is derived from an EMBL/GenBank/DDBJ whole genome shotgun (WGS) entry which is preliminary data.</text>
</comment>
<accession>A0A9D9DY46</accession>
<protein>
    <submittedName>
        <fullName evidence="1">Uncharacterized protein</fullName>
    </submittedName>
</protein>
<proteinExistence type="predicted"/>
<dbReference type="AlphaFoldDB" id="A0A9D9DY46"/>
<evidence type="ECO:0000313" key="2">
    <source>
        <dbReference type="Proteomes" id="UP000823611"/>
    </source>
</evidence>
<name>A0A9D9DY46_9FIRM</name>
<organism evidence="1 2">
    <name type="scientific">Candidatus Fimicola merdigallinarum</name>
    <dbReference type="NCBI Taxonomy" id="2840819"/>
    <lineage>
        <taxon>Bacteria</taxon>
        <taxon>Bacillati</taxon>
        <taxon>Bacillota</taxon>
        <taxon>Clostridia</taxon>
        <taxon>Lachnospirales</taxon>
        <taxon>Lachnospiraceae</taxon>
        <taxon>Lachnospiraceae incertae sedis</taxon>
        <taxon>Candidatus Fimicola</taxon>
    </lineage>
</organism>